<sequence length="155" mass="17172">AKYQYMSLDMIADEIRIMCIMPAENVTAPIVMHAAHCPVKCEVTFTALSCESSHCDIRSPILTTHLDRWGTDEAPVEIVLNGQKKLIRKNLAEAIRAVRMPNGIVPLWIDAMSINQDDVIERGRQVARMGAIYENATVIISHVGEQATDTALALE</sequence>
<evidence type="ECO:0000259" key="1">
    <source>
        <dbReference type="Pfam" id="PF06985"/>
    </source>
</evidence>
<evidence type="ECO:0000313" key="3">
    <source>
        <dbReference type="Proteomes" id="UP000799753"/>
    </source>
</evidence>
<dbReference type="EMBL" id="MU006784">
    <property type="protein sequence ID" value="KAF2640839.1"/>
    <property type="molecule type" value="Genomic_DNA"/>
</dbReference>
<dbReference type="OrthoDB" id="2157530at2759"/>
<reference evidence="2" key="1">
    <citation type="journal article" date="2020" name="Stud. Mycol.">
        <title>101 Dothideomycetes genomes: a test case for predicting lifestyles and emergence of pathogens.</title>
        <authorList>
            <person name="Haridas S."/>
            <person name="Albert R."/>
            <person name="Binder M."/>
            <person name="Bloem J."/>
            <person name="Labutti K."/>
            <person name="Salamov A."/>
            <person name="Andreopoulos B."/>
            <person name="Baker S."/>
            <person name="Barry K."/>
            <person name="Bills G."/>
            <person name="Bluhm B."/>
            <person name="Cannon C."/>
            <person name="Castanera R."/>
            <person name="Culley D."/>
            <person name="Daum C."/>
            <person name="Ezra D."/>
            <person name="Gonzalez J."/>
            <person name="Henrissat B."/>
            <person name="Kuo A."/>
            <person name="Liang C."/>
            <person name="Lipzen A."/>
            <person name="Lutzoni F."/>
            <person name="Magnuson J."/>
            <person name="Mondo S."/>
            <person name="Nolan M."/>
            <person name="Ohm R."/>
            <person name="Pangilinan J."/>
            <person name="Park H.-J."/>
            <person name="Ramirez L."/>
            <person name="Alfaro M."/>
            <person name="Sun H."/>
            <person name="Tritt A."/>
            <person name="Yoshinaga Y."/>
            <person name="Zwiers L.-H."/>
            <person name="Turgeon B."/>
            <person name="Goodwin S."/>
            <person name="Spatafora J."/>
            <person name="Crous P."/>
            <person name="Grigoriev I."/>
        </authorList>
    </citation>
    <scope>NUCLEOTIDE SEQUENCE</scope>
    <source>
        <strain evidence="2">CBS 473.64</strain>
    </source>
</reference>
<feature type="non-terminal residue" evidence="2">
    <location>
        <position position="1"/>
    </location>
</feature>
<name>A0A6A6RZ37_9PLEO</name>
<proteinExistence type="predicted"/>
<accession>A0A6A6RZ37</accession>
<protein>
    <recommendedName>
        <fullName evidence="1">Heterokaryon incompatibility domain-containing protein</fullName>
    </recommendedName>
</protein>
<feature type="non-terminal residue" evidence="2">
    <location>
        <position position="155"/>
    </location>
</feature>
<dbReference type="Pfam" id="PF06985">
    <property type="entry name" value="HET"/>
    <property type="match status" value="1"/>
</dbReference>
<keyword evidence="3" id="KW-1185">Reference proteome</keyword>
<gene>
    <name evidence="2" type="ORF">P280DRAFT_359867</name>
</gene>
<dbReference type="InterPro" id="IPR052895">
    <property type="entry name" value="HetReg/Transcr_Mod"/>
</dbReference>
<dbReference type="PANTHER" id="PTHR24148">
    <property type="entry name" value="ANKYRIN REPEAT DOMAIN-CONTAINING PROTEIN 39 HOMOLOG-RELATED"/>
    <property type="match status" value="1"/>
</dbReference>
<dbReference type="AlphaFoldDB" id="A0A6A6RZ37"/>
<dbReference type="PANTHER" id="PTHR24148:SF64">
    <property type="entry name" value="HETEROKARYON INCOMPATIBILITY DOMAIN-CONTAINING PROTEIN"/>
    <property type="match status" value="1"/>
</dbReference>
<dbReference type="InterPro" id="IPR010730">
    <property type="entry name" value="HET"/>
</dbReference>
<organism evidence="2 3">
    <name type="scientific">Massarina eburnea CBS 473.64</name>
    <dbReference type="NCBI Taxonomy" id="1395130"/>
    <lineage>
        <taxon>Eukaryota</taxon>
        <taxon>Fungi</taxon>
        <taxon>Dikarya</taxon>
        <taxon>Ascomycota</taxon>
        <taxon>Pezizomycotina</taxon>
        <taxon>Dothideomycetes</taxon>
        <taxon>Pleosporomycetidae</taxon>
        <taxon>Pleosporales</taxon>
        <taxon>Massarineae</taxon>
        <taxon>Massarinaceae</taxon>
        <taxon>Massarina</taxon>
    </lineage>
</organism>
<feature type="domain" description="Heterokaryon incompatibility" evidence="1">
    <location>
        <begin position="69"/>
        <end position="150"/>
    </location>
</feature>
<evidence type="ECO:0000313" key="2">
    <source>
        <dbReference type="EMBL" id="KAF2640839.1"/>
    </source>
</evidence>
<dbReference type="Proteomes" id="UP000799753">
    <property type="component" value="Unassembled WGS sequence"/>
</dbReference>